<dbReference type="AlphaFoldDB" id="A0A165GI86"/>
<dbReference type="OrthoDB" id="3228793at2759"/>
<dbReference type="InterPro" id="IPR035992">
    <property type="entry name" value="Ricin_B-like_lectins"/>
</dbReference>
<evidence type="ECO:0008006" key="4">
    <source>
        <dbReference type="Google" id="ProtNLM"/>
    </source>
</evidence>
<dbReference type="SUPFAM" id="SSF50370">
    <property type="entry name" value="Ricin B-like lectins"/>
    <property type="match status" value="2"/>
</dbReference>
<keyword evidence="3" id="KW-1185">Reference proteome</keyword>
<dbReference type="Gene3D" id="2.80.10.50">
    <property type="match status" value="1"/>
</dbReference>
<evidence type="ECO:0000313" key="2">
    <source>
        <dbReference type="EMBL" id="KZV90561.1"/>
    </source>
</evidence>
<evidence type="ECO:0000256" key="1">
    <source>
        <dbReference type="SAM" id="SignalP"/>
    </source>
</evidence>
<dbReference type="CDD" id="cd23432">
    <property type="entry name" value="beta-trefoil_Ricin_EndoBetaGal-like"/>
    <property type="match status" value="1"/>
</dbReference>
<organism evidence="2 3">
    <name type="scientific">Exidia glandulosa HHB12029</name>
    <dbReference type="NCBI Taxonomy" id="1314781"/>
    <lineage>
        <taxon>Eukaryota</taxon>
        <taxon>Fungi</taxon>
        <taxon>Dikarya</taxon>
        <taxon>Basidiomycota</taxon>
        <taxon>Agaricomycotina</taxon>
        <taxon>Agaricomycetes</taxon>
        <taxon>Auriculariales</taxon>
        <taxon>Exidiaceae</taxon>
        <taxon>Exidia</taxon>
    </lineage>
</organism>
<feature type="signal peptide" evidence="1">
    <location>
        <begin position="1"/>
        <end position="20"/>
    </location>
</feature>
<dbReference type="Proteomes" id="UP000077266">
    <property type="component" value="Unassembled WGS sequence"/>
</dbReference>
<feature type="chain" id="PRO_5007858146" description="Ricin B lectin domain-containing protein" evidence="1">
    <location>
        <begin position="21"/>
        <end position="286"/>
    </location>
</feature>
<evidence type="ECO:0000313" key="3">
    <source>
        <dbReference type="Proteomes" id="UP000077266"/>
    </source>
</evidence>
<protein>
    <recommendedName>
        <fullName evidence="4">Ricin B lectin domain-containing protein</fullName>
    </recommendedName>
</protein>
<dbReference type="InParanoid" id="A0A165GI86"/>
<proteinExistence type="predicted"/>
<reference evidence="2 3" key="1">
    <citation type="journal article" date="2016" name="Mol. Biol. Evol.">
        <title>Comparative Genomics of Early-Diverging Mushroom-Forming Fungi Provides Insights into the Origins of Lignocellulose Decay Capabilities.</title>
        <authorList>
            <person name="Nagy L.G."/>
            <person name="Riley R."/>
            <person name="Tritt A."/>
            <person name="Adam C."/>
            <person name="Daum C."/>
            <person name="Floudas D."/>
            <person name="Sun H."/>
            <person name="Yadav J.S."/>
            <person name="Pangilinan J."/>
            <person name="Larsson K.H."/>
            <person name="Matsuura K."/>
            <person name="Barry K."/>
            <person name="Labutti K."/>
            <person name="Kuo R."/>
            <person name="Ohm R.A."/>
            <person name="Bhattacharya S.S."/>
            <person name="Shirouzu T."/>
            <person name="Yoshinaga Y."/>
            <person name="Martin F.M."/>
            <person name="Grigoriev I.V."/>
            <person name="Hibbett D.S."/>
        </authorList>
    </citation>
    <scope>NUCLEOTIDE SEQUENCE [LARGE SCALE GENOMIC DNA]</scope>
    <source>
        <strain evidence="2 3">HHB12029</strain>
    </source>
</reference>
<sequence length="286" mass="29219">MFSSLAVPVLASFLVSTVGAQVSPGIYRFGSRQFPQALLSQSGSNIEVLGGTGAATQTWYIAPTIGNNVTILNAGTFQYLSLPANPINNTVAIPSNTPLAWTFASTGNAVAFGNLWLTSTIGAAVGSVTVTTGPPAASRQQWDIGAVTPCPSTYRLWNSDTNTYLAAGVPSGPLSASPSNPTDAAQLWRLAGTGPGSLEGTLQNIKTGAFLQIVNGQPTVATGSIPQWLFEAVGGGSRLSLFGGSPPDGRNVLTISSTGSIIVDNSGTSGAHQVWTFIPTNPSGAH</sequence>
<gene>
    <name evidence="2" type="ORF">EXIGLDRAFT_837723</name>
</gene>
<keyword evidence="1" id="KW-0732">Signal</keyword>
<name>A0A165GI86_EXIGL</name>
<dbReference type="EMBL" id="KV426046">
    <property type="protein sequence ID" value="KZV90561.1"/>
    <property type="molecule type" value="Genomic_DNA"/>
</dbReference>
<accession>A0A165GI86</accession>